<evidence type="ECO:0000313" key="2">
    <source>
        <dbReference type="Proteomes" id="UP000789901"/>
    </source>
</evidence>
<sequence length="77" mass="9103">AINQIEEELKLTREKISKDDLDSDILEIDLLSIKAKKREKVLEAIHNIFKAKRIDNKLFNRFNGVMKEEIHLALNDW</sequence>
<evidence type="ECO:0000313" key="1">
    <source>
        <dbReference type="EMBL" id="CAG8857074.1"/>
    </source>
</evidence>
<proteinExistence type="predicted"/>
<accession>A0ABN7XP24</accession>
<protein>
    <submittedName>
        <fullName evidence="1">42087_t:CDS:1</fullName>
    </submittedName>
</protein>
<name>A0ABN7XP24_GIGMA</name>
<feature type="non-terminal residue" evidence="1">
    <location>
        <position position="1"/>
    </location>
</feature>
<dbReference type="EMBL" id="CAJVQB010167005">
    <property type="protein sequence ID" value="CAG8857074.1"/>
    <property type="molecule type" value="Genomic_DNA"/>
</dbReference>
<dbReference type="Proteomes" id="UP000789901">
    <property type="component" value="Unassembled WGS sequence"/>
</dbReference>
<gene>
    <name evidence="1" type="ORF">GMARGA_LOCUS45895</name>
</gene>
<comment type="caution">
    <text evidence="1">The sequence shown here is derived from an EMBL/GenBank/DDBJ whole genome shotgun (WGS) entry which is preliminary data.</text>
</comment>
<organism evidence="1 2">
    <name type="scientific">Gigaspora margarita</name>
    <dbReference type="NCBI Taxonomy" id="4874"/>
    <lineage>
        <taxon>Eukaryota</taxon>
        <taxon>Fungi</taxon>
        <taxon>Fungi incertae sedis</taxon>
        <taxon>Mucoromycota</taxon>
        <taxon>Glomeromycotina</taxon>
        <taxon>Glomeromycetes</taxon>
        <taxon>Diversisporales</taxon>
        <taxon>Gigasporaceae</taxon>
        <taxon>Gigaspora</taxon>
    </lineage>
</organism>
<feature type="non-terminal residue" evidence="1">
    <location>
        <position position="77"/>
    </location>
</feature>
<reference evidence="1 2" key="1">
    <citation type="submission" date="2021-06" db="EMBL/GenBank/DDBJ databases">
        <authorList>
            <person name="Kallberg Y."/>
            <person name="Tangrot J."/>
            <person name="Rosling A."/>
        </authorList>
    </citation>
    <scope>NUCLEOTIDE SEQUENCE [LARGE SCALE GENOMIC DNA]</scope>
    <source>
        <strain evidence="1 2">120-4 pot B 10/14</strain>
    </source>
</reference>
<keyword evidence="2" id="KW-1185">Reference proteome</keyword>